<name>A0A0A9CFX2_ARUDO</name>
<protein>
    <submittedName>
        <fullName evidence="1">Uncharacterized protein</fullName>
    </submittedName>
</protein>
<evidence type="ECO:0000313" key="1">
    <source>
        <dbReference type="EMBL" id="JAD73363.1"/>
    </source>
</evidence>
<accession>A0A0A9CFX2</accession>
<reference evidence="1" key="2">
    <citation type="journal article" date="2015" name="Data Brief">
        <title>Shoot transcriptome of the giant reed, Arundo donax.</title>
        <authorList>
            <person name="Barrero R.A."/>
            <person name="Guerrero F.D."/>
            <person name="Moolhuijzen P."/>
            <person name="Goolsby J.A."/>
            <person name="Tidwell J."/>
            <person name="Bellgard S.E."/>
            <person name="Bellgard M.I."/>
        </authorList>
    </citation>
    <scope>NUCLEOTIDE SEQUENCE</scope>
    <source>
        <tissue evidence="1">Shoot tissue taken approximately 20 cm above the soil surface</tissue>
    </source>
</reference>
<organism evidence="1">
    <name type="scientific">Arundo donax</name>
    <name type="common">Giant reed</name>
    <name type="synonym">Donax arundinaceus</name>
    <dbReference type="NCBI Taxonomy" id="35708"/>
    <lineage>
        <taxon>Eukaryota</taxon>
        <taxon>Viridiplantae</taxon>
        <taxon>Streptophyta</taxon>
        <taxon>Embryophyta</taxon>
        <taxon>Tracheophyta</taxon>
        <taxon>Spermatophyta</taxon>
        <taxon>Magnoliopsida</taxon>
        <taxon>Liliopsida</taxon>
        <taxon>Poales</taxon>
        <taxon>Poaceae</taxon>
        <taxon>PACMAD clade</taxon>
        <taxon>Arundinoideae</taxon>
        <taxon>Arundineae</taxon>
        <taxon>Arundo</taxon>
    </lineage>
</organism>
<proteinExistence type="predicted"/>
<reference evidence="1" key="1">
    <citation type="submission" date="2014-09" db="EMBL/GenBank/DDBJ databases">
        <authorList>
            <person name="Magalhaes I.L.F."/>
            <person name="Oliveira U."/>
            <person name="Santos F.R."/>
            <person name="Vidigal T.H.D.A."/>
            <person name="Brescovit A.D."/>
            <person name="Santos A.J."/>
        </authorList>
    </citation>
    <scope>NUCLEOTIDE SEQUENCE</scope>
    <source>
        <tissue evidence="1">Shoot tissue taken approximately 20 cm above the soil surface</tissue>
    </source>
</reference>
<dbReference type="AlphaFoldDB" id="A0A0A9CFX2"/>
<sequence length="47" mass="5823">MLNQLFCCAKVNLILFFKHQEFTYHISYYMWNTNQLEQKTITVFICR</sequence>
<dbReference type="EMBL" id="GBRH01224532">
    <property type="protein sequence ID" value="JAD73363.1"/>
    <property type="molecule type" value="Transcribed_RNA"/>
</dbReference>